<feature type="signal peptide" evidence="1">
    <location>
        <begin position="1"/>
        <end position="20"/>
    </location>
</feature>
<accession>A0A4V3HQG4</accession>
<dbReference type="Proteomes" id="UP000295703">
    <property type="component" value="Unassembled WGS sequence"/>
</dbReference>
<gene>
    <name evidence="3" type="ORF">CTRI78_v012195</name>
</gene>
<dbReference type="Pfam" id="PF14856">
    <property type="entry name" value="Hce2"/>
    <property type="match status" value="1"/>
</dbReference>
<evidence type="ECO:0000313" key="4">
    <source>
        <dbReference type="Proteomes" id="UP000295703"/>
    </source>
</evidence>
<evidence type="ECO:0000313" key="3">
    <source>
        <dbReference type="EMBL" id="TDZ27659.1"/>
    </source>
</evidence>
<proteinExistence type="predicted"/>
<comment type="caution">
    <text evidence="3">The sequence shown here is derived from an EMBL/GenBank/DDBJ whole genome shotgun (WGS) entry which is preliminary data.</text>
</comment>
<reference evidence="3 4" key="1">
    <citation type="submission" date="2018-12" db="EMBL/GenBank/DDBJ databases">
        <title>Genome sequence and assembly of Colletotrichum trifolii.</title>
        <authorList>
            <person name="Gan P."/>
            <person name="Shirasu K."/>
        </authorList>
    </citation>
    <scope>NUCLEOTIDE SEQUENCE [LARGE SCALE GENOMIC DNA]</scope>
    <source>
        <strain evidence="3 4">543-2</strain>
    </source>
</reference>
<feature type="domain" description="Ecp2 effector protein-like" evidence="2">
    <location>
        <begin position="94"/>
        <end position="199"/>
    </location>
</feature>
<sequence>MMIKRSALLLLPLLAHVSHAIPPPIVPCPFLNSTNSTANSTFRPPTRPSNLAALSLGFQDPKLSGFQPDVARDDCDASGGSCHFKTKQMFRTICGESTYVNSTVSTMSPLVEDCRALRDERWSLRDNWIAKGFKDNNTLHYMKTYGTCNFGIRPETMGDVGDLHAKWYLGTRDMYWALDYAINNFAKDGRVVATGLMRCEFNWGHVSHTADEEWEKMGWYWAPPISDAASGSLNGLRAAVVAVFAWTAFFY</sequence>
<evidence type="ECO:0000256" key="1">
    <source>
        <dbReference type="SAM" id="SignalP"/>
    </source>
</evidence>
<name>A0A4V3HQG4_COLTR</name>
<dbReference type="EMBL" id="RYZW01002609">
    <property type="protein sequence ID" value="TDZ27659.1"/>
    <property type="molecule type" value="Genomic_DNA"/>
</dbReference>
<dbReference type="AlphaFoldDB" id="A0A4V3HQG4"/>
<dbReference type="STRING" id="5466.A0A4V3HQG4"/>
<feature type="chain" id="PRO_5020481813" description="Ecp2 effector protein-like domain-containing protein" evidence="1">
    <location>
        <begin position="21"/>
        <end position="251"/>
    </location>
</feature>
<organism evidence="3 4">
    <name type="scientific">Colletotrichum trifolii</name>
    <dbReference type="NCBI Taxonomy" id="5466"/>
    <lineage>
        <taxon>Eukaryota</taxon>
        <taxon>Fungi</taxon>
        <taxon>Dikarya</taxon>
        <taxon>Ascomycota</taxon>
        <taxon>Pezizomycotina</taxon>
        <taxon>Sordariomycetes</taxon>
        <taxon>Hypocreomycetidae</taxon>
        <taxon>Glomerellales</taxon>
        <taxon>Glomerellaceae</taxon>
        <taxon>Colletotrichum</taxon>
        <taxon>Colletotrichum orbiculare species complex</taxon>
    </lineage>
</organism>
<evidence type="ECO:0000259" key="2">
    <source>
        <dbReference type="Pfam" id="PF14856"/>
    </source>
</evidence>
<keyword evidence="1" id="KW-0732">Signal</keyword>
<keyword evidence="4" id="KW-1185">Reference proteome</keyword>
<protein>
    <recommendedName>
        <fullName evidence="2">Ecp2 effector protein-like domain-containing protein</fullName>
    </recommendedName>
</protein>
<dbReference type="InterPro" id="IPR029226">
    <property type="entry name" value="Ecp2-like"/>
</dbReference>